<proteinExistence type="predicted"/>
<organism evidence="1 2">
    <name type="scientific">Streptomyces inhibens</name>
    <dbReference type="NCBI Taxonomy" id="2293571"/>
    <lineage>
        <taxon>Bacteria</taxon>
        <taxon>Bacillati</taxon>
        <taxon>Actinomycetota</taxon>
        <taxon>Actinomycetes</taxon>
        <taxon>Kitasatosporales</taxon>
        <taxon>Streptomycetaceae</taxon>
        <taxon>Streptomyces</taxon>
    </lineage>
</organism>
<dbReference type="EMBL" id="QUAC01000358">
    <property type="protein sequence ID" value="REK86080.1"/>
    <property type="molecule type" value="Genomic_DNA"/>
</dbReference>
<gene>
    <name evidence="1" type="ORF">DY245_34515</name>
</gene>
<evidence type="ECO:0000313" key="2">
    <source>
        <dbReference type="Proteomes" id="UP000262477"/>
    </source>
</evidence>
<evidence type="ECO:0000313" key="1">
    <source>
        <dbReference type="EMBL" id="REK86080.1"/>
    </source>
</evidence>
<reference evidence="1 2" key="1">
    <citation type="submission" date="2018-08" db="EMBL/GenBank/DDBJ databases">
        <title>Streptomyces NEAU-D10 sp. nov., a novel Actinomycete isolated from soil.</title>
        <authorList>
            <person name="Jin L."/>
        </authorList>
    </citation>
    <scope>NUCLEOTIDE SEQUENCE [LARGE SCALE GENOMIC DNA]</scope>
    <source>
        <strain evidence="1 2">NEAU-D10</strain>
    </source>
</reference>
<name>A0A371PUF3_STRIH</name>
<feature type="non-terminal residue" evidence="1">
    <location>
        <position position="1"/>
    </location>
</feature>
<protein>
    <submittedName>
        <fullName evidence="1">DUF5107 domain-containing protein</fullName>
    </submittedName>
</protein>
<keyword evidence="2" id="KW-1185">Reference proteome</keyword>
<dbReference type="Proteomes" id="UP000262477">
    <property type="component" value="Unassembled WGS sequence"/>
</dbReference>
<dbReference type="AlphaFoldDB" id="A0A371PUF3"/>
<comment type="caution">
    <text evidence="1">The sequence shown here is derived from an EMBL/GenBank/DDBJ whole genome shotgun (WGS) entry which is preliminary data.</text>
</comment>
<accession>A0A371PUF3</accession>
<sequence>RAWRAVLPALAREAVPALLAAGRAAEAAQLLAGLPQPQQADGRFRLLTAQVLLARGEPAAARAIFDTGFEIADLREGDETLSDTWYAIAERLVADGGPVTEDVRSRARTGHPLPERYEYRMRPV</sequence>